<gene>
    <name evidence="7" type="ORF">BGC07_12680</name>
</gene>
<reference evidence="7 8" key="1">
    <citation type="submission" date="2016-08" db="EMBL/GenBank/DDBJ databases">
        <title>Draft genome sequence of Candidatus Piscirickettsia litoralis, from seawater.</title>
        <authorList>
            <person name="Wan X."/>
            <person name="Lee A.J."/>
            <person name="Hou S."/>
            <person name="Donachie S.P."/>
        </authorList>
    </citation>
    <scope>NUCLEOTIDE SEQUENCE [LARGE SCALE GENOMIC DNA]</scope>
    <source>
        <strain evidence="7 8">Y2</strain>
    </source>
</reference>
<keyword evidence="2" id="KW-0479">Metal-binding</keyword>
<evidence type="ECO:0000256" key="5">
    <source>
        <dbReference type="ARBA" id="ARBA00023004"/>
    </source>
</evidence>
<dbReference type="EMBL" id="MDTU01000001">
    <property type="protein sequence ID" value="ODN43608.1"/>
    <property type="molecule type" value="Genomic_DNA"/>
</dbReference>
<keyword evidence="8" id="KW-1185">Reference proteome</keyword>
<keyword evidence="5" id="KW-0408">Iron</keyword>
<feature type="domain" description="TauD/TfdA-like" evidence="6">
    <location>
        <begin position="9"/>
        <end position="164"/>
    </location>
</feature>
<evidence type="ECO:0000259" key="6">
    <source>
        <dbReference type="Pfam" id="PF02668"/>
    </source>
</evidence>
<evidence type="ECO:0000313" key="7">
    <source>
        <dbReference type="EMBL" id="ODN43608.1"/>
    </source>
</evidence>
<name>A0ABX3A5A6_9GAMM</name>
<evidence type="ECO:0000313" key="8">
    <source>
        <dbReference type="Proteomes" id="UP000094329"/>
    </source>
</evidence>
<dbReference type="Pfam" id="PF02668">
    <property type="entry name" value="TauD"/>
    <property type="match status" value="1"/>
</dbReference>
<dbReference type="InterPro" id="IPR042098">
    <property type="entry name" value="TauD-like_sf"/>
</dbReference>
<protein>
    <recommendedName>
        <fullName evidence="6">TauD/TfdA-like domain-containing protein</fullName>
    </recommendedName>
</protein>
<dbReference type="PANTHER" id="PTHR30468">
    <property type="entry name" value="ALPHA-KETOGLUTARATE-DEPENDENT SULFONATE DIOXYGENASE"/>
    <property type="match status" value="1"/>
</dbReference>
<dbReference type="Gene3D" id="3.60.130.10">
    <property type="entry name" value="Clavaminate synthase-like"/>
    <property type="match status" value="1"/>
</dbReference>
<accession>A0ABX3A5A6</accession>
<dbReference type="InterPro" id="IPR051323">
    <property type="entry name" value="AtsK-like"/>
</dbReference>
<dbReference type="Proteomes" id="UP000094329">
    <property type="component" value="Unassembled WGS sequence"/>
</dbReference>
<evidence type="ECO:0000256" key="3">
    <source>
        <dbReference type="ARBA" id="ARBA00022964"/>
    </source>
</evidence>
<proteinExistence type="inferred from homology"/>
<keyword evidence="4" id="KW-0560">Oxidoreductase</keyword>
<keyword evidence="3" id="KW-0223">Dioxygenase</keyword>
<evidence type="ECO:0000256" key="4">
    <source>
        <dbReference type="ARBA" id="ARBA00023002"/>
    </source>
</evidence>
<evidence type="ECO:0000256" key="1">
    <source>
        <dbReference type="ARBA" id="ARBA00005896"/>
    </source>
</evidence>
<dbReference type="RefSeq" id="WP_069313406.1">
    <property type="nucleotide sequence ID" value="NZ_MDTU01000001.1"/>
</dbReference>
<dbReference type="PANTHER" id="PTHR30468:SF1">
    <property type="entry name" value="ALPHA-KETOGLUTARATE-DEPENDENT SULFONATE DIOXYGENASE"/>
    <property type="match status" value="1"/>
</dbReference>
<evidence type="ECO:0000256" key="2">
    <source>
        <dbReference type="ARBA" id="ARBA00022723"/>
    </source>
</evidence>
<comment type="caution">
    <text evidence="7">The sequence shown here is derived from an EMBL/GenBank/DDBJ whole genome shotgun (WGS) entry which is preliminary data.</text>
</comment>
<dbReference type="InterPro" id="IPR003819">
    <property type="entry name" value="TauD/TfdA-like"/>
</dbReference>
<organism evidence="7 8">
    <name type="scientific">Piscirickettsia litoralis</name>
    <dbReference type="NCBI Taxonomy" id="1891921"/>
    <lineage>
        <taxon>Bacteria</taxon>
        <taxon>Pseudomonadati</taxon>
        <taxon>Pseudomonadota</taxon>
        <taxon>Gammaproteobacteria</taxon>
        <taxon>Thiotrichales</taxon>
        <taxon>Piscirickettsiaceae</taxon>
        <taxon>Piscirickettsia</taxon>
    </lineage>
</organism>
<sequence>MPKKLGRQAGVFWHSDGASLDVPPQATALYIRQAPKAGGQTSFIDMVQAYQALPEHLKSYLDGKTGCFTKNVSYVGMQNVGKAEAIHPLVWQHRHINRCALYTNNKFLSHICDVEKTESERVLAKLAESSLKDESTFTHTWQDNDLIIWDNDQVIHKATPTPGGEIKEGLRIILESQAA</sequence>
<dbReference type="SUPFAM" id="SSF51197">
    <property type="entry name" value="Clavaminate synthase-like"/>
    <property type="match status" value="1"/>
</dbReference>
<comment type="similarity">
    <text evidence="1">Belongs to the TfdA dioxygenase family.</text>
</comment>